<sequence>MFENLNELADSIRKGIKETTDKAMKDKPFTKENVQVAMQAVADYFYREKVYYHLMYGIDIEALLLAELED</sequence>
<dbReference type="RefSeq" id="YP_009274864.1">
    <property type="nucleotide sequence ID" value="NC_030920.1"/>
</dbReference>
<proteinExistence type="predicted"/>
<dbReference type="GeneID" id="28801819"/>
<organism evidence="1 2">
    <name type="scientific">Bacillus phage Eldridge</name>
    <dbReference type="NCBI Taxonomy" id="1776293"/>
    <lineage>
        <taxon>Viruses</taxon>
        <taxon>Duplodnaviria</taxon>
        <taxon>Heunggongvirae</taxon>
        <taxon>Uroviricota</taxon>
        <taxon>Caudoviricetes</taxon>
        <taxon>Herelleviridae</taxon>
        <taxon>Bastillevirinae</taxon>
        <taxon>Eldridgevirus</taxon>
        <taxon>Eldridgevirus eldridge</taxon>
    </lineage>
</organism>
<gene>
    <name evidence="1" type="ORF">Eldridge_0160</name>
</gene>
<evidence type="ECO:0000313" key="2">
    <source>
        <dbReference type="Proteomes" id="UP000204502"/>
    </source>
</evidence>
<evidence type="ECO:0000313" key="1">
    <source>
        <dbReference type="EMBL" id="AMB18740.1"/>
    </source>
</evidence>
<reference evidence="1 2" key="1">
    <citation type="journal article" date="2016" name="Genome Announc.">
        <title>Complete Genome Sequence of Bacillus megaterium Bacteriophage Eldridge.</title>
        <authorList>
            <person name="Reveille A.M."/>
            <person name="Eldridge K.A."/>
            <person name="Temple L.M."/>
        </authorList>
    </citation>
    <scope>NUCLEOTIDE SEQUENCE [LARGE SCALE GENOMIC DNA]</scope>
</reference>
<name>A0A0Y0AFQ1_9CAUD</name>
<accession>A0A0Y0AFQ1</accession>
<dbReference type="Proteomes" id="UP000204502">
    <property type="component" value="Segment"/>
</dbReference>
<dbReference type="EMBL" id="KU253712">
    <property type="protein sequence ID" value="AMB18740.1"/>
    <property type="molecule type" value="Genomic_DNA"/>
</dbReference>
<dbReference type="KEGG" id="vg:28801819"/>
<dbReference type="OrthoDB" id="40616at10239"/>
<keyword evidence="2" id="KW-1185">Reference proteome</keyword>
<protein>
    <submittedName>
        <fullName evidence="1">Uncharacterized protein</fullName>
    </submittedName>
</protein>